<evidence type="ECO:0000256" key="1">
    <source>
        <dbReference type="SAM" id="MobiDB-lite"/>
    </source>
</evidence>
<evidence type="ECO:0000313" key="2">
    <source>
        <dbReference type="EMBL" id="GAA4425782.1"/>
    </source>
</evidence>
<comment type="caution">
    <text evidence="2">The sequence shown here is derived from an EMBL/GenBank/DDBJ whole genome shotgun (WGS) entry which is preliminary data.</text>
</comment>
<organism evidence="2 3">
    <name type="scientific">Georgenia halophila</name>
    <dbReference type="NCBI Taxonomy" id="620889"/>
    <lineage>
        <taxon>Bacteria</taxon>
        <taxon>Bacillati</taxon>
        <taxon>Actinomycetota</taxon>
        <taxon>Actinomycetes</taxon>
        <taxon>Micrococcales</taxon>
        <taxon>Bogoriellaceae</taxon>
        <taxon>Georgenia</taxon>
    </lineage>
</organism>
<keyword evidence="3" id="KW-1185">Reference proteome</keyword>
<reference evidence="3" key="1">
    <citation type="journal article" date="2019" name="Int. J. Syst. Evol. Microbiol.">
        <title>The Global Catalogue of Microorganisms (GCM) 10K type strain sequencing project: providing services to taxonomists for standard genome sequencing and annotation.</title>
        <authorList>
            <consortium name="The Broad Institute Genomics Platform"/>
            <consortium name="The Broad Institute Genome Sequencing Center for Infectious Disease"/>
            <person name="Wu L."/>
            <person name="Ma J."/>
        </authorList>
    </citation>
    <scope>NUCLEOTIDE SEQUENCE [LARGE SCALE GENOMIC DNA]</scope>
    <source>
        <strain evidence="3">JCM 17810</strain>
    </source>
</reference>
<dbReference type="Proteomes" id="UP001500622">
    <property type="component" value="Unassembled WGS sequence"/>
</dbReference>
<protein>
    <submittedName>
        <fullName evidence="2">Uncharacterized protein</fullName>
    </submittedName>
</protein>
<name>A0ABP8LCC8_9MICO</name>
<accession>A0ABP8LCC8</accession>
<feature type="compositionally biased region" description="Basic and acidic residues" evidence="1">
    <location>
        <begin position="21"/>
        <end position="34"/>
    </location>
</feature>
<dbReference type="RefSeq" id="WP_345216482.1">
    <property type="nucleotide sequence ID" value="NZ_BAABGN010000011.1"/>
</dbReference>
<dbReference type="EMBL" id="BAABGN010000011">
    <property type="protein sequence ID" value="GAA4425782.1"/>
    <property type="molecule type" value="Genomic_DNA"/>
</dbReference>
<sequence length="59" mass="6608">MTHRWPTVVHAALRLHHDPHRRPETTDAGVDRDQITNTFMTPAGAPAVGETTEETQPRP</sequence>
<evidence type="ECO:0000313" key="3">
    <source>
        <dbReference type="Proteomes" id="UP001500622"/>
    </source>
</evidence>
<feature type="region of interest" description="Disordered" evidence="1">
    <location>
        <begin position="16"/>
        <end position="59"/>
    </location>
</feature>
<gene>
    <name evidence="2" type="ORF">GCM10023169_23770</name>
</gene>
<proteinExistence type="predicted"/>